<name>A0A8D9PEQ2_9VIRU</name>
<reference evidence="1" key="1">
    <citation type="journal article" date="2021" name="Proc. Natl. Acad. Sci. U.S.A.">
        <title>A Catalog of Tens of Thousands of Viruses from Human Metagenomes Reveals Hidden Associations with Chronic Diseases.</title>
        <authorList>
            <person name="Tisza M.J."/>
            <person name="Buck C.B."/>
        </authorList>
    </citation>
    <scope>NUCLEOTIDE SEQUENCE</scope>
    <source>
        <strain evidence="1">CtOZu12</strain>
    </source>
</reference>
<sequence>MEWFDFEKKKPFVGETILLCWSTPNSSKRSVIYKCVYEKFSTVTGQHRYDYYHKKLEFSDLVLISGNFFCKQSEHASFPFEPKRFRWARLE</sequence>
<evidence type="ECO:0000313" key="1">
    <source>
        <dbReference type="EMBL" id="DAD55839.1"/>
    </source>
</evidence>
<dbReference type="EMBL" id="BK029940">
    <property type="protein sequence ID" value="DAD55839.1"/>
    <property type="molecule type" value="Genomic_DNA"/>
</dbReference>
<accession>A0A8D9PEQ2</accession>
<proteinExistence type="predicted"/>
<protein>
    <submittedName>
        <fullName evidence="1">Uncharacterized protein</fullName>
    </submittedName>
</protein>
<organism evidence="1">
    <name type="scientific">Bacteriophage sp</name>
    <dbReference type="NCBI Taxonomy" id="38018"/>
    <lineage>
        <taxon>Viruses</taxon>
    </lineage>
</organism>